<dbReference type="InterPro" id="IPR002130">
    <property type="entry name" value="Cyclophilin-type_PPIase_dom"/>
</dbReference>
<name>A0AAV5QFD7_9ASCO</name>
<gene>
    <name evidence="13" type="ORF">DASC09_007660</name>
</gene>
<dbReference type="InterPro" id="IPR019734">
    <property type="entry name" value="TPR_rpt"/>
</dbReference>
<dbReference type="GO" id="GO:0051082">
    <property type="term" value="F:unfolded protein binding"/>
    <property type="evidence" value="ECO:0007669"/>
    <property type="project" value="UniProtKB-ARBA"/>
</dbReference>
<evidence type="ECO:0000256" key="5">
    <source>
        <dbReference type="ARBA" id="ARBA00013194"/>
    </source>
</evidence>
<dbReference type="PANTHER" id="PTHR11071:SF561">
    <property type="entry name" value="PEPTIDYL-PROLYL CIS-TRANS ISOMERASE D-RELATED"/>
    <property type="match status" value="1"/>
</dbReference>
<dbReference type="PROSITE" id="PS50005">
    <property type="entry name" value="TPR"/>
    <property type="match status" value="1"/>
</dbReference>
<feature type="domain" description="PPIase cyclophilin-type" evidence="12">
    <location>
        <begin position="9"/>
        <end position="172"/>
    </location>
</feature>
<dbReference type="PROSITE" id="PS50072">
    <property type="entry name" value="CSA_PPIASE_2"/>
    <property type="match status" value="1"/>
</dbReference>
<dbReference type="InterPro" id="IPR011990">
    <property type="entry name" value="TPR-like_helical_dom_sf"/>
</dbReference>
<dbReference type="SUPFAM" id="SSF48452">
    <property type="entry name" value="TPR-like"/>
    <property type="match status" value="1"/>
</dbReference>
<keyword evidence="8 11" id="KW-0802">TPR repeat</keyword>
<dbReference type="Gene3D" id="1.25.40.10">
    <property type="entry name" value="Tetratricopeptide repeat domain"/>
    <property type="match status" value="1"/>
</dbReference>
<reference evidence="13 14" key="1">
    <citation type="journal article" date="2023" name="Elife">
        <title>Identification of key yeast species and microbe-microbe interactions impacting larval growth of Drosophila in the wild.</title>
        <authorList>
            <person name="Mure A."/>
            <person name="Sugiura Y."/>
            <person name="Maeda R."/>
            <person name="Honda K."/>
            <person name="Sakurai N."/>
            <person name="Takahashi Y."/>
            <person name="Watada M."/>
            <person name="Katoh T."/>
            <person name="Gotoh A."/>
            <person name="Gotoh Y."/>
            <person name="Taniguchi I."/>
            <person name="Nakamura K."/>
            <person name="Hayashi T."/>
            <person name="Katayama T."/>
            <person name="Uemura T."/>
            <person name="Hattori Y."/>
        </authorList>
    </citation>
    <scope>NUCLEOTIDE SEQUENCE [LARGE SCALE GENOMIC DNA]</scope>
    <source>
        <strain evidence="13 14">SC-9</strain>
    </source>
</reference>
<evidence type="ECO:0000256" key="8">
    <source>
        <dbReference type="ARBA" id="ARBA00022803"/>
    </source>
</evidence>
<dbReference type="EMBL" id="BTFZ01000001">
    <property type="protein sequence ID" value="GMM33441.1"/>
    <property type="molecule type" value="Genomic_DNA"/>
</dbReference>
<dbReference type="GO" id="GO:0005737">
    <property type="term" value="C:cytoplasm"/>
    <property type="evidence" value="ECO:0007669"/>
    <property type="project" value="UniProtKB-SubCell"/>
</dbReference>
<dbReference type="GO" id="GO:0003755">
    <property type="term" value="F:peptidyl-prolyl cis-trans isomerase activity"/>
    <property type="evidence" value="ECO:0007669"/>
    <property type="project" value="UniProtKB-KW"/>
</dbReference>
<proteinExistence type="inferred from homology"/>
<evidence type="ECO:0000256" key="1">
    <source>
        <dbReference type="ARBA" id="ARBA00000971"/>
    </source>
</evidence>
<sequence length="366" mass="40426">MSSDRQRTFFDISIGGTPKGRIAFELYNDIVPKTAENFRALCTGEKGVGASGKPLHYKGSIFHRVIKDFMIQGGDFTNFNGTGGESIYGEKFEDETKESKHDKPFLLSMANAGPDTNGSQFFITTVPTPHLDGKHVVFGKVISGKGLVRSIERMETQSDKPLQDVVIENCGELSPEEEISVGGVDDGTGDIYEDYLQDDDQVNMEDPESVFKAIESVKSIATKLFKAGDNEKAYQKYNKVMNYVDEYFPDDLSEANIERLNKLKLSAYLNVALVGLKVGKNKEVIKASTNALASEVIDDKQKAKALYRRGLGYSNAKDPNNALEDLSEAEKLNPGDAAISKAIQDVKKAEKLRKQKEKNAMAKFFS</sequence>
<evidence type="ECO:0000256" key="6">
    <source>
        <dbReference type="ARBA" id="ARBA00022490"/>
    </source>
</evidence>
<comment type="similarity">
    <text evidence="4">Belongs to the cyclophilin-type PPIase family. PPIase D subfamily.</text>
</comment>
<keyword evidence="6" id="KW-0963">Cytoplasm</keyword>
<evidence type="ECO:0000313" key="14">
    <source>
        <dbReference type="Proteomes" id="UP001360560"/>
    </source>
</evidence>
<keyword evidence="7" id="KW-0677">Repeat</keyword>
<keyword evidence="14" id="KW-1185">Reference proteome</keyword>
<dbReference type="SMART" id="SM00028">
    <property type="entry name" value="TPR"/>
    <property type="match status" value="2"/>
</dbReference>
<dbReference type="InterPro" id="IPR020892">
    <property type="entry name" value="Cyclophilin-type_PPIase_CS"/>
</dbReference>
<evidence type="ECO:0000256" key="11">
    <source>
        <dbReference type="PROSITE-ProRule" id="PRU00339"/>
    </source>
</evidence>
<dbReference type="SUPFAM" id="SSF50891">
    <property type="entry name" value="Cyclophilin-like"/>
    <property type="match status" value="1"/>
</dbReference>
<evidence type="ECO:0000256" key="10">
    <source>
        <dbReference type="ARBA" id="ARBA00023235"/>
    </source>
</evidence>
<evidence type="ECO:0000256" key="2">
    <source>
        <dbReference type="ARBA" id="ARBA00002388"/>
    </source>
</evidence>
<dbReference type="Gene3D" id="2.40.100.10">
    <property type="entry name" value="Cyclophilin-like"/>
    <property type="match status" value="1"/>
</dbReference>
<evidence type="ECO:0000256" key="9">
    <source>
        <dbReference type="ARBA" id="ARBA00023110"/>
    </source>
</evidence>
<dbReference type="InterPro" id="IPR029000">
    <property type="entry name" value="Cyclophilin-like_dom_sf"/>
</dbReference>
<dbReference type="GO" id="GO:0042026">
    <property type="term" value="P:protein refolding"/>
    <property type="evidence" value="ECO:0007669"/>
    <property type="project" value="UniProtKB-ARBA"/>
</dbReference>
<evidence type="ECO:0000256" key="7">
    <source>
        <dbReference type="ARBA" id="ARBA00022737"/>
    </source>
</evidence>
<dbReference type="EC" id="5.2.1.8" evidence="5"/>
<keyword evidence="10 13" id="KW-0413">Isomerase</keyword>
<dbReference type="GO" id="GO:0016018">
    <property type="term" value="F:cyclosporin A binding"/>
    <property type="evidence" value="ECO:0007669"/>
    <property type="project" value="TreeGrafter"/>
</dbReference>
<comment type="function">
    <text evidence="2">PPIases accelerate the folding of proteins. It catalyzes the cis-trans isomerization of proline imidic peptide bonds in oligopeptides.</text>
</comment>
<dbReference type="GeneID" id="90071420"/>
<dbReference type="PRINTS" id="PR00153">
    <property type="entry name" value="CSAPPISMRASE"/>
</dbReference>
<dbReference type="RefSeq" id="XP_064850441.1">
    <property type="nucleotide sequence ID" value="XM_064994369.1"/>
</dbReference>
<dbReference type="PROSITE" id="PS00170">
    <property type="entry name" value="CSA_PPIASE_1"/>
    <property type="match status" value="1"/>
</dbReference>
<dbReference type="FunFam" id="1.25.40.10:FF:000029">
    <property type="entry name" value="peptidyl-prolyl cis-trans isomerase D"/>
    <property type="match status" value="1"/>
</dbReference>
<dbReference type="Proteomes" id="UP001360560">
    <property type="component" value="Unassembled WGS sequence"/>
</dbReference>
<comment type="caution">
    <text evidence="13">The sequence shown here is derived from an EMBL/GenBank/DDBJ whole genome shotgun (WGS) entry which is preliminary data.</text>
</comment>
<comment type="catalytic activity">
    <reaction evidence="1">
        <text>[protein]-peptidylproline (omega=180) = [protein]-peptidylproline (omega=0)</text>
        <dbReference type="Rhea" id="RHEA:16237"/>
        <dbReference type="Rhea" id="RHEA-COMP:10747"/>
        <dbReference type="Rhea" id="RHEA-COMP:10748"/>
        <dbReference type="ChEBI" id="CHEBI:83833"/>
        <dbReference type="ChEBI" id="CHEBI:83834"/>
        <dbReference type="EC" id="5.2.1.8"/>
    </reaction>
</comment>
<dbReference type="Pfam" id="PF00160">
    <property type="entry name" value="Pro_isomerase"/>
    <property type="match status" value="1"/>
</dbReference>
<dbReference type="PANTHER" id="PTHR11071">
    <property type="entry name" value="PEPTIDYL-PROLYL CIS-TRANS ISOMERASE"/>
    <property type="match status" value="1"/>
</dbReference>
<protein>
    <recommendedName>
        <fullName evidence="5">peptidylprolyl isomerase</fullName>
        <ecNumber evidence="5">5.2.1.8</ecNumber>
    </recommendedName>
</protein>
<evidence type="ECO:0000313" key="13">
    <source>
        <dbReference type="EMBL" id="GMM33441.1"/>
    </source>
</evidence>
<accession>A0AAV5QFD7</accession>
<feature type="repeat" description="TPR" evidence="11">
    <location>
        <begin position="303"/>
        <end position="336"/>
    </location>
</feature>
<keyword evidence="9" id="KW-0697">Rotamase</keyword>
<dbReference type="AlphaFoldDB" id="A0AAV5QFD7"/>
<comment type="subcellular location">
    <subcellularLocation>
        <location evidence="3">Cytoplasm</location>
    </subcellularLocation>
</comment>
<evidence type="ECO:0000256" key="4">
    <source>
        <dbReference type="ARBA" id="ARBA00010898"/>
    </source>
</evidence>
<dbReference type="CDD" id="cd01926">
    <property type="entry name" value="cyclophilin_ABH_like"/>
    <property type="match status" value="1"/>
</dbReference>
<evidence type="ECO:0000256" key="3">
    <source>
        <dbReference type="ARBA" id="ARBA00004496"/>
    </source>
</evidence>
<organism evidence="13 14">
    <name type="scientific">Saccharomycopsis crataegensis</name>
    <dbReference type="NCBI Taxonomy" id="43959"/>
    <lineage>
        <taxon>Eukaryota</taxon>
        <taxon>Fungi</taxon>
        <taxon>Dikarya</taxon>
        <taxon>Ascomycota</taxon>
        <taxon>Saccharomycotina</taxon>
        <taxon>Saccharomycetes</taxon>
        <taxon>Saccharomycopsidaceae</taxon>
        <taxon>Saccharomycopsis</taxon>
    </lineage>
</organism>
<evidence type="ECO:0000259" key="12">
    <source>
        <dbReference type="PROSITE" id="PS50072"/>
    </source>
</evidence>
<dbReference type="FunFam" id="2.40.100.10:FF:000009">
    <property type="entry name" value="Peptidyl-prolyl cis-trans isomerase D"/>
    <property type="match status" value="1"/>
</dbReference>